<dbReference type="GO" id="GO:0008757">
    <property type="term" value="F:S-adenosylmethionine-dependent methyltransferase activity"/>
    <property type="evidence" value="ECO:0007669"/>
    <property type="project" value="UniProtKB-UniRule"/>
</dbReference>
<dbReference type="EMBL" id="JABAIM010000005">
    <property type="protein sequence ID" value="NLR76934.1"/>
    <property type="molecule type" value="Genomic_DNA"/>
</dbReference>
<dbReference type="GO" id="GO:0032259">
    <property type="term" value="P:methylation"/>
    <property type="evidence" value="ECO:0007669"/>
    <property type="project" value="UniProtKB-KW"/>
</dbReference>
<dbReference type="AlphaFoldDB" id="A0A847SA60"/>
<dbReference type="Gene3D" id="3.30.2300.20">
    <property type="match status" value="1"/>
</dbReference>
<dbReference type="NCBIfam" id="NF008734">
    <property type="entry name" value="PRK11760.1"/>
    <property type="match status" value="1"/>
</dbReference>
<evidence type="ECO:0000313" key="13">
    <source>
        <dbReference type="Proteomes" id="UP000587991"/>
    </source>
</evidence>
<evidence type="ECO:0000259" key="10">
    <source>
        <dbReference type="Pfam" id="PF18125"/>
    </source>
</evidence>
<dbReference type="InterPro" id="IPR029063">
    <property type="entry name" value="SAM-dependent_MTases_sf"/>
</dbReference>
<dbReference type="InterPro" id="IPR002877">
    <property type="entry name" value="RNA_MeTrfase_FtsJ_dom"/>
</dbReference>
<dbReference type="InterPro" id="IPR048646">
    <property type="entry name" value="RlmM_THUMP-like"/>
</dbReference>
<keyword evidence="5 6" id="KW-0949">S-adenosyl-L-methionine</keyword>
<comment type="catalytic activity">
    <reaction evidence="6">
        <text>cytidine(2498) in 23S rRNA + S-adenosyl-L-methionine = 2'-O-methylcytidine(2498) in 23S rRNA + S-adenosyl-L-homocysteine + H(+)</text>
        <dbReference type="Rhea" id="RHEA:42788"/>
        <dbReference type="Rhea" id="RHEA-COMP:10244"/>
        <dbReference type="Rhea" id="RHEA-COMP:10245"/>
        <dbReference type="ChEBI" id="CHEBI:15378"/>
        <dbReference type="ChEBI" id="CHEBI:57856"/>
        <dbReference type="ChEBI" id="CHEBI:59789"/>
        <dbReference type="ChEBI" id="CHEBI:74495"/>
        <dbReference type="ChEBI" id="CHEBI:82748"/>
        <dbReference type="EC" id="2.1.1.186"/>
    </reaction>
</comment>
<dbReference type="PIRSF" id="PIRSF028774">
    <property type="entry name" value="UCP028774"/>
    <property type="match status" value="1"/>
</dbReference>
<feature type="binding site" evidence="6 8">
    <location>
        <position position="283"/>
    </location>
    <ligand>
        <name>S-adenosyl-L-methionine</name>
        <dbReference type="ChEBI" id="CHEBI:59789"/>
    </ligand>
</feature>
<dbReference type="RefSeq" id="WP_168878600.1">
    <property type="nucleotide sequence ID" value="NZ_JABAIM010000005.1"/>
</dbReference>
<evidence type="ECO:0000256" key="6">
    <source>
        <dbReference type="HAMAP-Rule" id="MF_01551"/>
    </source>
</evidence>
<feature type="binding site" evidence="6 8">
    <location>
        <position position="195"/>
    </location>
    <ligand>
        <name>S-adenosyl-L-methionine</name>
        <dbReference type="ChEBI" id="CHEBI:59789"/>
    </ligand>
</feature>
<accession>A0A847SA60</accession>
<evidence type="ECO:0000256" key="2">
    <source>
        <dbReference type="ARBA" id="ARBA00022552"/>
    </source>
</evidence>
<evidence type="ECO:0000256" key="5">
    <source>
        <dbReference type="ARBA" id="ARBA00022691"/>
    </source>
</evidence>
<keyword evidence="3 6" id="KW-0489">Methyltransferase</keyword>
<dbReference type="Pfam" id="PF01728">
    <property type="entry name" value="FtsJ"/>
    <property type="match status" value="1"/>
</dbReference>
<feature type="active site" description="Proton acceptor" evidence="6 7">
    <location>
        <position position="312"/>
    </location>
</feature>
<dbReference type="GO" id="GO:0005737">
    <property type="term" value="C:cytoplasm"/>
    <property type="evidence" value="ECO:0007669"/>
    <property type="project" value="UniProtKB-SubCell"/>
</dbReference>
<dbReference type="PANTHER" id="PTHR37524">
    <property type="entry name" value="RIBOSOMAL RNA LARGE SUBUNIT METHYLTRANSFERASE M"/>
    <property type="match status" value="1"/>
</dbReference>
<dbReference type="InterPro" id="IPR011224">
    <property type="entry name" value="rRNA_MeTrfase_M"/>
</dbReference>
<sequence length="364" mass="41059">MRRTVSLSSELPITGLLAYCRAGFEAECGEELLQAGLKLGCQVSVEAEAGSGFVRLCSVRPDRRLQQVQWADLIFARQLLLEVGELTGLPERDRLTPLLTALQGLPLKVGSVWLETADTNEAKELSGFCRRFGDKLAPALQQAGVLVGPEDGVRLVLFWRNHGQVHLALAMPGNRSEWPQGIPRLRMPFEAPSRSTLKLAEAIQVFMSAEEEQQRFKSSMRAVDLGAAPGGWTWQLITRGLKVLAVDNGPLKGNVQGHPQVRHFRQDGFRFRPDQPVDWLVCDMVEQPVRVARLMADWLADGLAREAIFNLKLPMKKRLAEVERCFDEIRERLSGVPHQLEARQLYHDREEITVYLRRLSSRKR</sequence>
<comment type="subcellular location">
    <subcellularLocation>
        <location evidence="6">Cytoplasm</location>
    </subcellularLocation>
</comment>
<feature type="domain" description="Ribosomal RNA methyltransferase FtsJ" evidence="9">
    <location>
        <begin position="193"/>
        <end position="285"/>
    </location>
</feature>
<dbReference type="InterPro" id="IPR040739">
    <property type="entry name" value="RlmM_FDX"/>
</dbReference>
<protein>
    <recommendedName>
        <fullName evidence="6">Ribosomal RNA large subunit methyltransferase M</fullName>
        <ecNumber evidence="6">2.1.1.186</ecNumber>
    </recommendedName>
    <alternativeName>
        <fullName evidence="6">23S rRNA (cytidine2498-2'-O)-methyltransferase</fullName>
    </alternativeName>
    <alternativeName>
        <fullName evidence="6">23S rRNA 2'-O-ribose methyltransferase RlmM</fullName>
    </alternativeName>
</protein>
<evidence type="ECO:0000259" key="11">
    <source>
        <dbReference type="Pfam" id="PF21239"/>
    </source>
</evidence>
<feature type="binding site" evidence="6 8">
    <location>
        <position position="247"/>
    </location>
    <ligand>
        <name>S-adenosyl-L-methionine</name>
        <dbReference type="ChEBI" id="CHEBI:59789"/>
    </ligand>
</feature>
<evidence type="ECO:0000256" key="1">
    <source>
        <dbReference type="ARBA" id="ARBA00022490"/>
    </source>
</evidence>
<keyword evidence="4 6" id="KW-0808">Transferase</keyword>
<dbReference type="Proteomes" id="UP000587991">
    <property type="component" value="Unassembled WGS sequence"/>
</dbReference>
<comment type="caution">
    <text evidence="12">The sequence shown here is derived from an EMBL/GenBank/DDBJ whole genome shotgun (WGS) entry which is preliminary data.</text>
</comment>
<evidence type="ECO:0000256" key="7">
    <source>
        <dbReference type="PIRSR" id="PIRSR028774-1"/>
    </source>
</evidence>
<feature type="domain" description="RlmM ferredoxin-like" evidence="10">
    <location>
        <begin position="14"/>
        <end position="80"/>
    </location>
</feature>
<dbReference type="PANTHER" id="PTHR37524:SF2">
    <property type="entry name" value="RIBOSOMAL RNA METHYLTRANSFERASE FTSJ DOMAIN-CONTAINING PROTEIN"/>
    <property type="match status" value="1"/>
</dbReference>
<keyword evidence="1 6" id="KW-0963">Cytoplasm</keyword>
<evidence type="ECO:0000256" key="3">
    <source>
        <dbReference type="ARBA" id="ARBA00022603"/>
    </source>
</evidence>
<dbReference type="Gene3D" id="3.40.50.150">
    <property type="entry name" value="Vaccinia Virus protein VP39"/>
    <property type="match status" value="1"/>
</dbReference>
<proteinExistence type="inferred from homology"/>
<comment type="subunit">
    <text evidence="6">Monomer.</text>
</comment>
<evidence type="ECO:0000259" key="9">
    <source>
        <dbReference type="Pfam" id="PF01728"/>
    </source>
</evidence>
<keyword evidence="13" id="KW-1185">Reference proteome</keyword>
<keyword evidence="2 6" id="KW-0698">rRNA processing</keyword>
<dbReference type="GO" id="GO:0006364">
    <property type="term" value="P:rRNA processing"/>
    <property type="evidence" value="ECO:0007669"/>
    <property type="project" value="UniProtKB-UniRule"/>
</dbReference>
<dbReference type="Pfam" id="PF21239">
    <property type="entry name" value="RLMM_N"/>
    <property type="match status" value="1"/>
</dbReference>
<reference evidence="12 13" key="1">
    <citation type="submission" date="2020-04" db="EMBL/GenBank/DDBJ databases">
        <title>Draft genome of Leeia sp. IMCC25680.</title>
        <authorList>
            <person name="Song J."/>
            <person name="Cho J.-C."/>
        </authorList>
    </citation>
    <scope>NUCLEOTIDE SEQUENCE [LARGE SCALE GENOMIC DNA]</scope>
    <source>
        <strain evidence="12 13">IMCC25680</strain>
    </source>
</reference>
<feature type="domain" description="Ribosomal RNA large subunit methyltransferase M THUMP-like" evidence="11">
    <location>
        <begin position="93"/>
        <end position="154"/>
    </location>
</feature>
<dbReference type="Gene3D" id="3.30.70.2810">
    <property type="match status" value="1"/>
</dbReference>
<comment type="function">
    <text evidence="6">Catalyzes the 2'-O-methylation at nucleotide C2498 in 23S rRNA.</text>
</comment>
<organism evidence="12 13">
    <name type="scientific">Leeia aquatica</name>
    <dbReference type="NCBI Taxonomy" id="2725557"/>
    <lineage>
        <taxon>Bacteria</taxon>
        <taxon>Pseudomonadati</taxon>
        <taxon>Pseudomonadota</taxon>
        <taxon>Betaproteobacteria</taxon>
        <taxon>Neisseriales</taxon>
        <taxon>Leeiaceae</taxon>
        <taxon>Leeia</taxon>
    </lineage>
</organism>
<feature type="binding site" evidence="6 8">
    <location>
        <begin position="228"/>
        <end position="231"/>
    </location>
    <ligand>
        <name>S-adenosyl-L-methionine</name>
        <dbReference type="ChEBI" id="CHEBI:59789"/>
    </ligand>
</feature>
<dbReference type="HAMAP" id="MF_01551">
    <property type="entry name" value="23SrRNA_methyltr_M"/>
    <property type="match status" value="1"/>
</dbReference>
<name>A0A847SA60_9NEIS</name>
<evidence type="ECO:0000313" key="12">
    <source>
        <dbReference type="EMBL" id="NLR76934.1"/>
    </source>
</evidence>
<feature type="binding site" evidence="6 8">
    <location>
        <position position="267"/>
    </location>
    <ligand>
        <name>S-adenosyl-L-methionine</name>
        <dbReference type="ChEBI" id="CHEBI:59789"/>
    </ligand>
</feature>
<dbReference type="Pfam" id="PF18125">
    <property type="entry name" value="RlmM_FDX"/>
    <property type="match status" value="1"/>
</dbReference>
<dbReference type="EC" id="2.1.1.186" evidence="6"/>
<evidence type="ECO:0000256" key="4">
    <source>
        <dbReference type="ARBA" id="ARBA00022679"/>
    </source>
</evidence>
<gene>
    <name evidence="6 12" type="primary">rlmM</name>
    <name evidence="12" type="ORF">HF682_17330</name>
</gene>
<dbReference type="SUPFAM" id="SSF53335">
    <property type="entry name" value="S-adenosyl-L-methionine-dependent methyltransferases"/>
    <property type="match status" value="1"/>
</dbReference>
<evidence type="ECO:0000256" key="8">
    <source>
        <dbReference type="PIRSR" id="PIRSR028774-2"/>
    </source>
</evidence>
<comment type="similarity">
    <text evidence="6">Belongs to the class I-like SAM-binding methyltransferase superfamily. RNA methyltransferase RlmE family. RlmM subfamily.</text>
</comment>